<dbReference type="EMBL" id="MHVJ01000013">
    <property type="protein sequence ID" value="OHA91381.1"/>
    <property type="molecule type" value="Genomic_DNA"/>
</dbReference>
<feature type="domain" description="Transcriptional repressor PaaX-like central Cas2-like" evidence="2">
    <location>
        <begin position="103"/>
        <end position="173"/>
    </location>
</feature>
<keyword evidence="1" id="KW-0472">Membrane</keyword>
<feature type="transmembrane region" description="Helical" evidence="1">
    <location>
        <begin position="20"/>
        <end position="44"/>
    </location>
</feature>
<evidence type="ECO:0000313" key="3">
    <source>
        <dbReference type="EMBL" id="OHA91381.1"/>
    </source>
</evidence>
<organism evidence="3 4">
    <name type="scientific">Candidatus Zambryskibacteria bacterium RIFCSPHIGHO2_01_FULL_49_18</name>
    <dbReference type="NCBI Taxonomy" id="1802740"/>
    <lineage>
        <taxon>Bacteria</taxon>
        <taxon>Candidatus Zambryskiibacteriota</taxon>
    </lineage>
</organism>
<dbReference type="Proteomes" id="UP000178612">
    <property type="component" value="Unassembled WGS sequence"/>
</dbReference>
<protein>
    <recommendedName>
        <fullName evidence="2">Transcriptional repressor PaaX-like central Cas2-like domain-containing protein</fullName>
    </recommendedName>
</protein>
<accession>A0A1G2T457</accession>
<evidence type="ECO:0000313" key="4">
    <source>
        <dbReference type="Proteomes" id="UP000178612"/>
    </source>
</evidence>
<keyword evidence="1" id="KW-1133">Transmembrane helix</keyword>
<dbReference type="Pfam" id="PF20803">
    <property type="entry name" value="PaaX_M"/>
    <property type="match status" value="1"/>
</dbReference>
<proteinExistence type="predicted"/>
<evidence type="ECO:0000256" key="1">
    <source>
        <dbReference type="SAM" id="Phobius"/>
    </source>
</evidence>
<reference evidence="3 4" key="1">
    <citation type="journal article" date="2016" name="Nat. Commun.">
        <title>Thousands of microbial genomes shed light on interconnected biogeochemical processes in an aquifer system.</title>
        <authorList>
            <person name="Anantharaman K."/>
            <person name="Brown C.T."/>
            <person name="Hug L.A."/>
            <person name="Sharon I."/>
            <person name="Castelle C.J."/>
            <person name="Probst A.J."/>
            <person name="Thomas B.C."/>
            <person name="Singh A."/>
            <person name="Wilkins M.J."/>
            <person name="Karaoz U."/>
            <person name="Brodie E.L."/>
            <person name="Williams K.H."/>
            <person name="Hubbard S.S."/>
            <person name="Banfield J.F."/>
        </authorList>
    </citation>
    <scope>NUCLEOTIDE SEQUENCE [LARGE SCALE GENOMIC DNA]</scope>
</reference>
<evidence type="ECO:0000259" key="2">
    <source>
        <dbReference type="Pfam" id="PF20803"/>
    </source>
</evidence>
<gene>
    <name evidence="3" type="ORF">A2758_02895</name>
</gene>
<dbReference type="AlphaFoldDB" id="A0A1G2T457"/>
<name>A0A1G2T457_9BACT</name>
<comment type="caution">
    <text evidence="3">The sequence shown here is derived from an EMBL/GenBank/DDBJ whole genome shotgun (WGS) entry which is preliminary data.</text>
</comment>
<keyword evidence="1" id="KW-0812">Transmembrane</keyword>
<dbReference type="Gene3D" id="3.30.70.2650">
    <property type="match status" value="1"/>
</dbReference>
<sequence length="188" mass="22021">MGDLEQKSRRRTRSANLQKVVLYSVAAAGVLAIGMLAPNVLVAMDKIGLIPKRRQKEYISSAAGVLKRKGLLKFNGKHYELTPAGRKLLSRWVFANYKLRKPQKWDGKWRVFIYDIPHKKKKIRDYIASIFRRAGFERIQDSVWIFPYDCEDVIGLLKTDLRVGKNILYMIVEEFENDKYLREIFKLR</sequence>
<dbReference type="InterPro" id="IPR048846">
    <property type="entry name" value="PaaX-like_central"/>
</dbReference>